<dbReference type="Proteomes" id="UP000231553">
    <property type="component" value="Unassembled WGS sequence"/>
</dbReference>
<dbReference type="InterPro" id="IPR007348">
    <property type="entry name" value="CopC_dom"/>
</dbReference>
<sequence>MKLRTILTSAALSVGMALSAGAALAHGKGMMTMPGNGQTVGADTKVMHLMFTDPMQITTVTMAAPDGKTYKINGPAANQAVKTWEGQLPKLAPGTYKIDWRGMSPDGHPMNGSFAFKVAN</sequence>
<dbReference type="OrthoDB" id="9796814at2"/>
<reference evidence="5 6" key="1">
    <citation type="journal article" date="2018" name="Int. J. Syst. Evol. Microbiol.">
        <title>Pseudooceanicola lipolyticus sp. nov., a marine alphaproteobacterium, reclassification of Oceanicola flagellatus as Pseudooceanicola flagellatus comb. nov. and emended description of the genus Pseudooceanicola.</title>
        <authorList>
            <person name="Huang M.-M."/>
            <person name="Guo L.-L."/>
            <person name="Wu Y.-H."/>
            <person name="Lai Q.-L."/>
            <person name="Shao Z.-Z."/>
            <person name="Wang C.-S."/>
            <person name="Wu M."/>
            <person name="Xu X.-W."/>
        </authorList>
    </citation>
    <scope>NUCLEOTIDE SEQUENCE [LARGE SCALE GENOMIC DNA]</scope>
    <source>
        <strain evidence="5 6">157</strain>
    </source>
</reference>
<dbReference type="GO" id="GO:0005507">
    <property type="term" value="F:copper ion binding"/>
    <property type="evidence" value="ECO:0007669"/>
    <property type="project" value="InterPro"/>
</dbReference>
<dbReference type="EMBL" id="PGTB01000003">
    <property type="protein sequence ID" value="PJE38298.1"/>
    <property type="molecule type" value="Genomic_DNA"/>
</dbReference>
<feature type="signal peptide" evidence="3">
    <location>
        <begin position="1"/>
        <end position="25"/>
    </location>
</feature>
<evidence type="ECO:0000313" key="5">
    <source>
        <dbReference type="EMBL" id="PJE38298.1"/>
    </source>
</evidence>
<keyword evidence="6" id="KW-1185">Reference proteome</keyword>
<evidence type="ECO:0000256" key="1">
    <source>
        <dbReference type="ARBA" id="ARBA00022729"/>
    </source>
</evidence>
<name>A0A2M8J699_9RHOB</name>
<organism evidence="5 6">
    <name type="scientific">Pseudooceanicola lipolyticus</name>
    <dbReference type="NCBI Taxonomy" id="2029104"/>
    <lineage>
        <taxon>Bacteria</taxon>
        <taxon>Pseudomonadati</taxon>
        <taxon>Pseudomonadota</taxon>
        <taxon>Alphaproteobacteria</taxon>
        <taxon>Rhodobacterales</taxon>
        <taxon>Paracoccaceae</taxon>
        <taxon>Pseudooceanicola</taxon>
    </lineage>
</organism>
<dbReference type="SUPFAM" id="SSF81296">
    <property type="entry name" value="E set domains"/>
    <property type="match status" value="1"/>
</dbReference>
<evidence type="ECO:0000313" key="6">
    <source>
        <dbReference type="Proteomes" id="UP000231553"/>
    </source>
</evidence>
<gene>
    <name evidence="5" type="ORF">CVM52_02700</name>
</gene>
<dbReference type="InterPro" id="IPR014755">
    <property type="entry name" value="Cu-Rt/internalin_Ig-like"/>
</dbReference>
<dbReference type="Gene3D" id="2.60.40.1220">
    <property type="match status" value="1"/>
</dbReference>
<keyword evidence="2" id="KW-0186">Copper</keyword>
<evidence type="ECO:0000259" key="4">
    <source>
        <dbReference type="Pfam" id="PF04234"/>
    </source>
</evidence>
<dbReference type="Pfam" id="PF04234">
    <property type="entry name" value="CopC"/>
    <property type="match status" value="1"/>
</dbReference>
<evidence type="ECO:0000256" key="2">
    <source>
        <dbReference type="ARBA" id="ARBA00023008"/>
    </source>
</evidence>
<dbReference type="GO" id="GO:0042597">
    <property type="term" value="C:periplasmic space"/>
    <property type="evidence" value="ECO:0007669"/>
    <property type="project" value="InterPro"/>
</dbReference>
<feature type="chain" id="PRO_5014734392" description="CopC domain-containing protein" evidence="3">
    <location>
        <begin position="26"/>
        <end position="120"/>
    </location>
</feature>
<evidence type="ECO:0000256" key="3">
    <source>
        <dbReference type="SAM" id="SignalP"/>
    </source>
</evidence>
<dbReference type="InterPro" id="IPR014756">
    <property type="entry name" value="Ig_E-set"/>
</dbReference>
<feature type="domain" description="CopC" evidence="4">
    <location>
        <begin position="30"/>
        <end position="118"/>
    </location>
</feature>
<proteinExistence type="predicted"/>
<dbReference type="GO" id="GO:0046688">
    <property type="term" value="P:response to copper ion"/>
    <property type="evidence" value="ECO:0007669"/>
    <property type="project" value="InterPro"/>
</dbReference>
<protein>
    <recommendedName>
        <fullName evidence="4">CopC domain-containing protein</fullName>
    </recommendedName>
</protein>
<accession>A0A2M8J699</accession>
<dbReference type="RefSeq" id="WP_100161059.1">
    <property type="nucleotide sequence ID" value="NZ_PGTB01000003.1"/>
</dbReference>
<dbReference type="AlphaFoldDB" id="A0A2M8J699"/>
<keyword evidence="1 3" id="KW-0732">Signal</keyword>
<comment type="caution">
    <text evidence="5">The sequence shown here is derived from an EMBL/GenBank/DDBJ whole genome shotgun (WGS) entry which is preliminary data.</text>
</comment>